<dbReference type="AlphaFoldDB" id="A0A8T2PTT8"/>
<gene>
    <name evidence="2" type="ORF">JZ751_001467</name>
</gene>
<organism evidence="2 3">
    <name type="scientific">Albula glossodonta</name>
    <name type="common">roundjaw bonefish</name>
    <dbReference type="NCBI Taxonomy" id="121402"/>
    <lineage>
        <taxon>Eukaryota</taxon>
        <taxon>Metazoa</taxon>
        <taxon>Chordata</taxon>
        <taxon>Craniata</taxon>
        <taxon>Vertebrata</taxon>
        <taxon>Euteleostomi</taxon>
        <taxon>Actinopterygii</taxon>
        <taxon>Neopterygii</taxon>
        <taxon>Teleostei</taxon>
        <taxon>Albuliformes</taxon>
        <taxon>Albulidae</taxon>
        <taxon>Albula</taxon>
    </lineage>
</organism>
<feature type="region of interest" description="Disordered" evidence="1">
    <location>
        <begin position="27"/>
        <end position="75"/>
    </location>
</feature>
<sequence>MEKLVMQAMKKGTVKKTTQEWCGSGCMLGSPSDAHPVSSDETEQGEGLREDEEEWGMGDPSEDSRVRVEWGKPGD</sequence>
<proteinExistence type="predicted"/>
<evidence type="ECO:0000313" key="3">
    <source>
        <dbReference type="Proteomes" id="UP000824540"/>
    </source>
</evidence>
<comment type="caution">
    <text evidence="2">The sequence shown here is derived from an EMBL/GenBank/DDBJ whole genome shotgun (WGS) entry which is preliminary data.</text>
</comment>
<keyword evidence="3" id="KW-1185">Reference proteome</keyword>
<dbReference type="EMBL" id="JAFBMS010000002">
    <property type="protein sequence ID" value="KAG9354754.1"/>
    <property type="molecule type" value="Genomic_DNA"/>
</dbReference>
<feature type="compositionally biased region" description="Acidic residues" evidence="1">
    <location>
        <begin position="40"/>
        <end position="56"/>
    </location>
</feature>
<protein>
    <submittedName>
        <fullName evidence="2">Uncharacterized protein</fullName>
    </submittedName>
</protein>
<accession>A0A8T2PTT8</accession>
<evidence type="ECO:0000313" key="2">
    <source>
        <dbReference type="EMBL" id="KAG9354754.1"/>
    </source>
</evidence>
<reference evidence="2" key="1">
    <citation type="thesis" date="2021" institute="BYU ScholarsArchive" country="Provo, UT, USA">
        <title>Applications of and Algorithms for Genome Assembly and Genomic Analyses with an Emphasis on Marine Teleosts.</title>
        <authorList>
            <person name="Pickett B.D."/>
        </authorList>
    </citation>
    <scope>NUCLEOTIDE SEQUENCE</scope>
    <source>
        <strain evidence="2">HI-2016</strain>
    </source>
</reference>
<feature type="compositionally biased region" description="Basic and acidic residues" evidence="1">
    <location>
        <begin position="62"/>
        <end position="75"/>
    </location>
</feature>
<evidence type="ECO:0000256" key="1">
    <source>
        <dbReference type="SAM" id="MobiDB-lite"/>
    </source>
</evidence>
<name>A0A8T2PTT8_9TELE</name>
<dbReference type="Proteomes" id="UP000824540">
    <property type="component" value="Unassembled WGS sequence"/>
</dbReference>